<dbReference type="RefSeq" id="WP_019379519.1">
    <property type="nucleotide sequence ID" value="NZ_CP015506.1"/>
</dbReference>
<feature type="domain" description="D-isomer specific 2-hydroxyacid dehydrogenase NAD-binding" evidence="3">
    <location>
        <begin position="104"/>
        <end position="275"/>
    </location>
</feature>
<dbReference type="Proteomes" id="UP000077856">
    <property type="component" value="Chromosome"/>
</dbReference>
<gene>
    <name evidence="4" type="ORF">A361_03725</name>
</gene>
<evidence type="ECO:0000313" key="5">
    <source>
        <dbReference type="Proteomes" id="UP000077856"/>
    </source>
</evidence>
<evidence type="ECO:0000256" key="2">
    <source>
        <dbReference type="ARBA" id="ARBA00023027"/>
    </source>
</evidence>
<dbReference type="PANTHER" id="PTHR43333">
    <property type="entry name" value="2-HACID_DH_C DOMAIN-CONTAINING PROTEIN"/>
    <property type="match status" value="1"/>
</dbReference>
<protein>
    <submittedName>
        <fullName evidence="4">Phosphoglycerate dehydrogenase</fullName>
    </submittedName>
</protein>
<organism evidence="4 5">
    <name type="scientific">Cytobacillus oceanisediminis 2691</name>
    <dbReference type="NCBI Taxonomy" id="1196031"/>
    <lineage>
        <taxon>Bacteria</taxon>
        <taxon>Bacillati</taxon>
        <taxon>Bacillota</taxon>
        <taxon>Bacilli</taxon>
        <taxon>Bacillales</taxon>
        <taxon>Bacillaceae</taxon>
        <taxon>Cytobacillus</taxon>
    </lineage>
</organism>
<dbReference type="KEGG" id="bon:A361_03725"/>
<evidence type="ECO:0000259" key="3">
    <source>
        <dbReference type="Pfam" id="PF02826"/>
    </source>
</evidence>
<name>A0A160M7L8_9BACI</name>
<sequence length="310" mass="35259">MNIHNILVAGSYEKEFQEQLPVNTSQSFRFKQVADITEEDLSWADAYVGSKPCRGFRLADMKWVHSFNAGVNNYLEIDGWKEHEILLTRTVCSFGQRISEYCLSYILRDLQAHHYFEGKQREKEWAPKTPKMMKDQTIVIYGTGEIGQETARVFSSFGSAVYGVSQSGQPKEYFEKVAKTSTGSTLAAEADWIISTLPLTKETSKLFNREFFSHLNGAVFINVGRGQTVDEQSLIEALNSKKVRYAVLDVLETEPLPETSELWGRDDIIITPHISAVTELNEAISCFWDTLKRIENNDAIPNRVDFLKGY</sequence>
<dbReference type="InterPro" id="IPR036291">
    <property type="entry name" value="NAD(P)-bd_dom_sf"/>
</dbReference>
<reference evidence="4 5" key="1">
    <citation type="submission" date="2016-04" db="EMBL/GenBank/DDBJ databases">
        <title>Complete genome sequence of Bacillus oceanisediminis strain 2691.</title>
        <authorList>
            <person name="Jeong H."/>
            <person name="Kim H.J."/>
            <person name="Lee D.-W."/>
        </authorList>
    </citation>
    <scope>NUCLEOTIDE SEQUENCE [LARGE SCALE GENOMIC DNA]</scope>
    <source>
        <strain evidence="4 5">2691</strain>
    </source>
</reference>
<dbReference type="Pfam" id="PF02826">
    <property type="entry name" value="2-Hacid_dh_C"/>
    <property type="match status" value="1"/>
</dbReference>
<dbReference type="GO" id="GO:0016491">
    <property type="term" value="F:oxidoreductase activity"/>
    <property type="evidence" value="ECO:0007669"/>
    <property type="project" value="UniProtKB-KW"/>
</dbReference>
<dbReference type="Gene3D" id="3.40.50.720">
    <property type="entry name" value="NAD(P)-binding Rossmann-like Domain"/>
    <property type="match status" value="2"/>
</dbReference>
<dbReference type="AlphaFoldDB" id="A0A160M7L8"/>
<keyword evidence="1" id="KW-0560">Oxidoreductase</keyword>
<dbReference type="GO" id="GO:0051287">
    <property type="term" value="F:NAD binding"/>
    <property type="evidence" value="ECO:0007669"/>
    <property type="project" value="InterPro"/>
</dbReference>
<dbReference type="CDD" id="cd05300">
    <property type="entry name" value="2-Hacid_dh_1"/>
    <property type="match status" value="1"/>
</dbReference>
<evidence type="ECO:0000256" key="1">
    <source>
        <dbReference type="ARBA" id="ARBA00023002"/>
    </source>
</evidence>
<dbReference type="STRING" id="1196031.A361_03725"/>
<keyword evidence="2" id="KW-0520">NAD</keyword>
<dbReference type="eggNOG" id="COG0111">
    <property type="taxonomic scope" value="Bacteria"/>
</dbReference>
<evidence type="ECO:0000313" key="4">
    <source>
        <dbReference type="EMBL" id="AND38264.1"/>
    </source>
</evidence>
<dbReference type="EMBL" id="CP015506">
    <property type="protein sequence ID" value="AND38264.1"/>
    <property type="molecule type" value="Genomic_DNA"/>
</dbReference>
<dbReference type="SUPFAM" id="SSF51735">
    <property type="entry name" value="NAD(P)-binding Rossmann-fold domains"/>
    <property type="match status" value="1"/>
</dbReference>
<accession>A0A160M7L8</accession>
<proteinExistence type="predicted"/>
<dbReference type="InterPro" id="IPR006140">
    <property type="entry name" value="D-isomer_DH_NAD-bd"/>
</dbReference>
<dbReference type="PANTHER" id="PTHR43333:SF1">
    <property type="entry name" value="D-ISOMER SPECIFIC 2-HYDROXYACID DEHYDROGENASE NAD-BINDING DOMAIN-CONTAINING PROTEIN"/>
    <property type="match status" value="1"/>
</dbReference>